<dbReference type="InterPro" id="IPR039422">
    <property type="entry name" value="MarR/SlyA-like"/>
</dbReference>
<keyword evidence="6" id="KW-1185">Reference proteome</keyword>
<dbReference type="InterPro" id="IPR036388">
    <property type="entry name" value="WH-like_DNA-bd_sf"/>
</dbReference>
<dbReference type="SUPFAM" id="SSF46785">
    <property type="entry name" value="Winged helix' DNA-binding domain"/>
    <property type="match status" value="1"/>
</dbReference>
<evidence type="ECO:0000313" key="5">
    <source>
        <dbReference type="EMBL" id="GAA0716740.1"/>
    </source>
</evidence>
<sequence>MMIKAIDSTFAYLMQDVTRQLRKHFDRRATKFALTRAQWRALKTIRRNEGLSQTELADYLDMEPIPVGRVIDRLEKTGYVERRADPGDRRRWRLHLTPKAHAIVAEMEVIASGLRDDALRGVRREDFETLLRVLAQLKDNLVALDGATNEEKGTP</sequence>
<keyword evidence="2" id="KW-0238">DNA-binding</keyword>
<feature type="domain" description="HTH marR-type" evidence="4">
    <location>
        <begin position="7"/>
        <end position="139"/>
    </location>
</feature>
<evidence type="ECO:0000256" key="3">
    <source>
        <dbReference type="ARBA" id="ARBA00023163"/>
    </source>
</evidence>
<comment type="caution">
    <text evidence="5">The sequence shown here is derived from an EMBL/GenBank/DDBJ whole genome shotgun (WGS) entry which is preliminary data.</text>
</comment>
<organism evidence="5 6">
    <name type="scientific">Dokdonella soli</name>
    <dbReference type="NCBI Taxonomy" id="529810"/>
    <lineage>
        <taxon>Bacteria</taxon>
        <taxon>Pseudomonadati</taxon>
        <taxon>Pseudomonadota</taxon>
        <taxon>Gammaproteobacteria</taxon>
        <taxon>Lysobacterales</taxon>
        <taxon>Rhodanobacteraceae</taxon>
        <taxon>Dokdonella</taxon>
    </lineage>
</organism>
<evidence type="ECO:0000259" key="4">
    <source>
        <dbReference type="PROSITE" id="PS50995"/>
    </source>
</evidence>
<dbReference type="InterPro" id="IPR036390">
    <property type="entry name" value="WH_DNA-bd_sf"/>
</dbReference>
<dbReference type="RefSeq" id="WP_343791278.1">
    <property type="nucleotide sequence ID" value="NZ_BAAAEU010000010.1"/>
</dbReference>
<proteinExistence type="predicted"/>
<name>A0ABN1ILI5_9GAMM</name>
<gene>
    <name evidence="5" type="ORF">GCM10009105_23400</name>
</gene>
<dbReference type="EMBL" id="BAAAEU010000010">
    <property type="protein sequence ID" value="GAA0716740.1"/>
    <property type="molecule type" value="Genomic_DNA"/>
</dbReference>
<dbReference type="PRINTS" id="PR00598">
    <property type="entry name" value="HTHMARR"/>
</dbReference>
<dbReference type="Proteomes" id="UP001501523">
    <property type="component" value="Unassembled WGS sequence"/>
</dbReference>
<evidence type="ECO:0000256" key="1">
    <source>
        <dbReference type="ARBA" id="ARBA00023015"/>
    </source>
</evidence>
<dbReference type="PANTHER" id="PTHR33164">
    <property type="entry name" value="TRANSCRIPTIONAL REGULATOR, MARR FAMILY"/>
    <property type="match status" value="1"/>
</dbReference>
<dbReference type="PROSITE" id="PS50995">
    <property type="entry name" value="HTH_MARR_2"/>
    <property type="match status" value="1"/>
</dbReference>
<keyword evidence="1" id="KW-0805">Transcription regulation</keyword>
<accession>A0ABN1ILI5</accession>
<dbReference type="SMART" id="SM00347">
    <property type="entry name" value="HTH_MARR"/>
    <property type="match status" value="1"/>
</dbReference>
<dbReference type="Pfam" id="PF01047">
    <property type="entry name" value="MarR"/>
    <property type="match status" value="1"/>
</dbReference>
<dbReference type="Gene3D" id="1.10.10.10">
    <property type="entry name" value="Winged helix-like DNA-binding domain superfamily/Winged helix DNA-binding domain"/>
    <property type="match status" value="1"/>
</dbReference>
<keyword evidence="3" id="KW-0804">Transcription</keyword>
<evidence type="ECO:0000256" key="2">
    <source>
        <dbReference type="ARBA" id="ARBA00023125"/>
    </source>
</evidence>
<evidence type="ECO:0000313" key="6">
    <source>
        <dbReference type="Proteomes" id="UP001501523"/>
    </source>
</evidence>
<reference evidence="5 6" key="1">
    <citation type="journal article" date="2019" name="Int. J. Syst. Evol. Microbiol.">
        <title>The Global Catalogue of Microorganisms (GCM) 10K type strain sequencing project: providing services to taxonomists for standard genome sequencing and annotation.</title>
        <authorList>
            <consortium name="The Broad Institute Genomics Platform"/>
            <consortium name="The Broad Institute Genome Sequencing Center for Infectious Disease"/>
            <person name="Wu L."/>
            <person name="Ma J."/>
        </authorList>
    </citation>
    <scope>NUCLEOTIDE SEQUENCE [LARGE SCALE GENOMIC DNA]</scope>
    <source>
        <strain evidence="5 6">JCM 15421</strain>
    </source>
</reference>
<protein>
    <submittedName>
        <fullName evidence="5">MarR family winged helix-turn-helix transcriptional regulator</fullName>
    </submittedName>
</protein>
<dbReference type="PANTHER" id="PTHR33164:SF64">
    <property type="entry name" value="TRANSCRIPTIONAL REGULATOR SLYA"/>
    <property type="match status" value="1"/>
</dbReference>
<dbReference type="InterPro" id="IPR000835">
    <property type="entry name" value="HTH_MarR-typ"/>
</dbReference>